<dbReference type="GO" id="GO:0008154">
    <property type="term" value="P:actin polymerization or depolymerization"/>
    <property type="evidence" value="ECO:0007669"/>
    <property type="project" value="TreeGrafter"/>
</dbReference>
<sequence>MTITTDADGSEDVNDFLQRIRELGEKRDKEDEERTKKLEEEIMQSRKERQARRAERARSISPTKDSPILDSARLSISSLSQRGIEPPEQLSPTPRTPEHATGARSDPFRADTSIGTDSDLEGSKLDRTETESSPRATTTSPLARSRAGTLSWQQRPSSRDTSGNRSFFPPSPTRSPTRLNRLSGLSNFSNDDHKNLRSPLTLSPSSKDVPAAQTTRAEETPDSFTREIAKKKPDVEKTGQGSIHTNDKGTEMNPEFPPGDEKQNSQPEIGEERSRSPSRASSTFGDSSLGHRYSSVSSVSTATGLGSPAPLSSVQKLEPEQVATSPSPRRLSPERSRSTSPTKGLGGFVQSAMMKRSDSVSKRWSAQLPSGVSRGYSFASNRNSIAGPAYGDVHAPASPSRLGREDPFLASKRPSSSHSEATIVHNAKEIERPATPPMVNKAERDEATARPTLHMRAPSALSANGDDADSNSLPSASPVVSRTMDPRRWSPTKSTWLESALNRPDSPKHKRQPSQQTSWVKDRQSRASVDLGRVNSFKEVTTVGLMRSAAPGSHYKTPSVSGIPDLPSNLDINKSKESRDQPLSNPEDSEPKPAETPKVETTPDLESTPKVEDPHESVDTKPEDSPAKQEGGPEGQTEDAPTRKRAPSLLIPVNKTDISPPLSSPRDPLLNRPKPQSPVIDFRANLRKREMIKDEAPKQEPEFKNVFGKLKKAESSTYTAPDELRNNILKGKAALNMTGGPKKTPKVDDLKESILKQKEAIKASGGSLRRNTAGEMDAPAKMIPEAIAKRNNLSKSSNSSRSSHSVGVLTSPSSEDYPTPNGLTKDQQSPSSPLNDEQAQEAQSWQSTAEVLEPNGPKDQVADLAFSEAGNVETKGDDSENQSITHTAVAAENTSEIRNKQIEEAIKPVRALPSGTVAEAAEAPPATEGPATKGQLAGRINPALAGLLSRGPPITSGNSNKHFSRDSMREGSSEFPDSQATAPLTHMTKNRARGPKRRLPKLAATESTTLLFNNAVTVPENDISLADIHETELAPSSSQDIAKTSVGWPLPDAETTGPVVSEPTLPPLTYSASEKPVEFKRTIPHLTERRLEQKLAHRDSKSSMDMNPSPPPKDDLEDIENLGDSPSRRPTLPPKPSMPPSSPVPVQIRSSPNQYSSPSSSPLRTSFRENRLQSPRAIPQKSPKNFTSGGSIDLNSRDKALPSPPVPSKWSKISADQQSLSTRSSVSLVPQAEESLEVISGFFKTLPNSNDRVNIDTQLMLTSKTDNLRIRTLKRHLWEITGDGKRQDLPVNQEYILYEGSMYLCVHVFESEGVARSETHLWCGDDVSDAAMDDAQPFSRKVARENGCKLEVIKQGKETSRFIQALGGILITRRGANSRSSSSAIFMLCGRKHLGQMVFDEVNFSRSNLCSGFSYVISAMFGKLYLWKGKGSTAEEIGAARLIGMDLGLTGEFEEVAEGEEPESFFEIFSHHRETEESMRSDYWRLKPNHDHYRLRLFRVDHELGQRTGGFWLRRVSGSASPVIRPNDTVQEIVPFCQKDITAKGIYILDTFFEIYVIVGEQASQRPAEFSSAVVFAHEYGILAASLQDRPFIPNSLVSIGGIPESARSAFRKWDKPSGQMRPRVFPLNAAIESIRS</sequence>
<feature type="domain" description="Gelsolin-like" evidence="2">
    <location>
        <begin position="1529"/>
        <end position="1565"/>
    </location>
</feature>
<evidence type="ECO:0000259" key="3">
    <source>
        <dbReference type="Pfam" id="PF13254"/>
    </source>
</evidence>
<feature type="compositionally biased region" description="Polar residues" evidence="1">
    <location>
        <begin position="470"/>
        <end position="480"/>
    </location>
</feature>
<feature type="compositionally biased region" description="Polar residues" evidence="1">
    <location>
        <begin position="881"/>
        <end position="894"/>
    </location>
</feature>
<proteinExistence type="predicted"/>
<dbReference type="GO" id="GO:0005737">
    <property type="term" value="C:cytoplasm"/>
    <property type="evidence" value="ECO:0007669"/>
    <property type="project" value="TreeGrafter"/>
</dbReference>
<feature type="compositionally biased region" description="Polar residues" evidence="1">
    <location>
        <begin position="1214"/>
        <end position="1226"/>
    </location>
</feature>
<organism evidence="5 6">
    <name type="scientific">Aspergillus felis</name>
    <dbReference type="NCBI Taxonomy" id="1287682"/>
    <lineage>
        <taxon>Eukaryota</taxon>
        <taxon>Fungi</taxon>
        <taxon>Dikarya</taxon>
        <taxon>Ascomycota</taxon>
        <taxon>Pezizomycotina</taxon>
        <taxon>Eurotiomycetes</taxon>
        <taxon>Eurotiomycetidae</taxon>
        <taxon>Eurotiales</taxon>
        <taxon>Aspergillaceae</taxon>
        <taxon>Aspergillus</taxon>
        <taxon>Aspergillus subgen. Fumigati</taxon>
    </lineage>
</organism>
<feature type="compositionally biased region" description="Low complexity" evidence="1">
    <location>
        <begin position="791"/>
        <end position="805"/>
    </location>
</feature>
<feature type="compositionally biased region" description="Pro residues" evidence="1">
    <location>
        <begin position="1131"/>
        <end position="1143"/>
    </location>
</feature>
<feature type="compositionally biased region" description="Polar residues" evidence="1">
    <location>
        <begin position="294"/>
        <end position="315"/>
    </location>
</feature>
<feature type="compositionally biased region" description="Polar residues" evidence="1">
    <location>
        <begin position="808"/>
        <end position="849"/>
    </location>
</feature>
<comment type="caution">
    <text evidence="5">The sequence shown here is derived from an EMBL/GenBank/DDBJ whole genome shotgun (WGS) entry which is preliminary data.</text>
</comment>
<feature type="compositionally biased region" description="Low complexity" evidence="1">
    <location>
        <begin position="659"/>
        <end position="673"/>
    </location>
</feature>
<dbReference type="InterPro" id="IPR057226">
    <property type="entry name" value="DUF7904"/>
</dbReference>
<feature type="compositionally biased region" description="Low complexity" evidence="1">
    <location>
        <begin position="1149"/>
        <end position="1165"/>
    </location>
</feature>
<dbReference type="GO" id="GO:0015629">
    <property type="term" value="C:actin cytoskeleton"/>
    <property type="evidence" value="ECO:0007669"/>
    <property type="project" value="TreeGrafter"/>
</dbReference>
<dbReference type="GO" id="GO:0051014">
    <property type="term" value="P:actin filament severing"/>
    <property type="evidence" value="ECO:0007669"/>
    <property type="project" value="TreeGrafter"/>
</dbReference>
<accession>A0A8H6PTD7</accession>
<feature type="domain" description="DUF4045" evidence="3">
    <location>
        <begin position="10"/>
        <end position="760"/>
    </location>
</feature>
<dbReference type="Pfam" id="PF00626">
    <property type="entry name" value="Gelsolin"/>
    <property type="match status" value="1"/>
</dbReference>
<dbReference type="InterPro" id="IPR029006">
    <property type="entry name" value="ADF-H/Gelsolin-like_dom_sf"/>
</dbReference>
<dbReference type="PANTHER" id="PTHR11977:SF133">
    <property type="entry name" value="DUF4045 DOMAIN-CONTAINING PROTEIN"/>
    <property type="match status" value="1"/>
</dbReference>
<name>A0A8H6PTD7_9EURO</name>
<dbReference type="SMART" id="SM00262">
    <property type="entry name" value="GEL"/>
    <property type="match status" value="2"/>
</dbReference>
<dbReference type="InterPro" id="IPR025118">
    <property type="entry name" value="DUF4045"/>
</dbReference>
<feature type="compositionally biased region" description="Basic and acidic residues" evidence="1">
    <location>
        <begin position="22"/>
        <end position="58"/>
    </location>
</feature>
<evidence type="ECO:0000313" key="5">
    <source>
        <dbReference type="EMBL" id="KAF7160493.1"/>
    </source>
</evidence>
<reference evidence="5" key="1">
    <citation type="submission" date="2020-06" db="EMBL/GenBank/DDBJ databases">
        <title>Draft genome sequences of strains closely related to Aspergillus parafelis and Aspergillus hiratsukae.</title>
        <authorList>
            <person name="Dos Santos R.A.C."/>
            <person name="Rivero-Menendez O."/>
            <person name="Steenwyk J.L."/>
            <person name="Mead M.E."/>
            <person name="Goldman G.H."/>
            <person name="Alastruey-Izquierdo A."/>
            <person name="Rokas A."/>
        </authorList>
    </citation>
    <scope>NUCLEOTIDE SEQUENCE</scope>
    <source>
        <strain evidence="5">CNM-CM5623</strain>
    </source>
</reference>
<protein>
    <recommendedName>
        <fullName evidence="7">Gelsolin repeat protein</fullName>
    </recommendedName>
</protein>
<dbReference type="OrthoDB" id="6375767at2759"/>
<feature type="region of interest" description="Disordered" evidence="1">
    <location>
        <begin position="1033"/>
        <end position="1226"/>
    </location>
</feature>
<dbReference type="Proteomes" id="UP000654922">
    <property type="component" value="Unassembled WGS sequence"/>
</dbReference>
<evidence type="ECO:0000259" key="4">
    <source>
        <dbReference type="Pfam" id="PF25480"/>
    </source>
</evidence>
<feature type="compositionally biased region" description="Basic and acidic residues" evidence="1">
    <location>
        <begin position="895"/>
        <end position="907"/>
    </location>
</feature>
<feature type="compositionally biased region" description="Low complexity" evidence="1">
    <location>
        <begin position="915"/>
        <end position="934"/>
    </location>
</feature>
<evidence type="ECO:0000259" key="2">
    <source>
        <dbReference type="Pfam" id="PF00626"/>
    </source>
</evidence>
<feature type="compositionally biased region" description="Basic residues" evidence="1">
    <location>
        <begin position="988"/>
        <end position="1000"/>
    </location>
</feature>
<dbReference type="InterPro" id="IPR007122">
    <property type="entry name" value="Villin/Gelsolin"/>
</dbReference>
<dbReference type="GO" id="GO:0051015">
    <property type="term" value="F:actin filament binding"/>
    <property type="evidence" value="ECO:0007669"/>
    <property type="project" value="InterPro"/>
</dbReference>
<feature type="compositionally biased region" description="Basic and acidic residues" evidence="1">
    <location>
        <begin position="589"/>
        <end position="598"/>
    </location>
</feature>
<evidence type="ECO:0008006" key="7">
    <source>
        <dbReference type="Google" id="ProtNLM"/>
    </source>
</evidence>
<feature type="compositionally biased region" description="Basic and acidic residues" evidence="1">
    <location>
        <begin position="121"/>
        <end position="132"/>
    </location>
</feature>
<dbReference type="PANTHER" id="PTHR11977">
    <property type="entry name" value="VILLIN"/>
    <property type="match status" value="1"/>
</dbReference>
<feature type="compositionally biased region" description="Polar residues" evidence="1">
    <location>
        <begin position="133"/>
        <end position="164"/>
    </location>
</feature>
<dbReference type="Pfam" id="PF25480">
    <property type="entry name" value="DUF7904"/>
    <property type="match status" value="1"/>
</dbReference>
<evidence type="ECO:0000313" key="6">
    <source>
        <dbReference type="Proteomes" id="UP000654922"/>
    </source>
</evidence>
<dbReference type="GO" id="GO:0005546">
    <property type="term" value="F:phosphatidylinositol-4,5-bisphosphate binding"/>
    <property type="evidence" value="ECO:0007669"/>
    <property type="project" value="TreeGrafter"/>
</dbReference>
<feature type="compositionally biased region" description="Basic and acidic residues" evidence="1">
    <location>
        <begin position="607"/>
        <end position="627"/>
    </location>
</feature>
<feature type="compositionally biased region" description="Basic and acidic residues" evidence="1">
    <location>
        <begin position="216"/>
        <end position="237"/>
    </location>
</feature>
<feature type="compositionally biased region" description="Polar residues" evidence="1">
    <location>
        <begin position="1182"/>
        <end position="1194"/>
    </location>
</feature>
<feature type="compositionally biased region" description="Basic and acidic residues" evidence="1">
    <location>
        <begin position="963"/>
        <end position="972"/>
    </location>
</feature>
<dbReference type="Pfam" id="PF13254">
    <property type="entry name" value="DUF4045"/>
    <property type="match status" value="1"/>
</dbReference>
<dbReference type="Gene3D" id="3.40.20.10">
    <property type="entry name" value="Severin"/>
    <property type="match status" value="3"/>
</dbReference>
<gene>
    <name evidence="5" type="ORF">CNMCM5623_006092</name>
</gene>
<feature type="region of interest" description="Disordered" evidence="1">
    <location>
        <begin position="758"/>
        <end position="1000"/>
    </location>
</feature>
<feature type="compositionally biased region" description="Basic and acidic residues" evidence="1">
    <location>
        <begin position="1075"/>
        <end position="1102"/>
    </location>
</feature>
<evidence type="ECO:0000256" key="1">
    <source>
        <dbReference type="SAM" id="MobiDB-lite"/>
    </source>
</evidence>
<dbReference type="EMBL" id="JACBAE010001371">
    <property type="protein sequence ID" value="KAF7160493.1"/>
    <property type="molecule type" value="Genomic_DNA"/>
</dbReference>
<dbReference type="InterPro" id="IPR007123">
    <property type="entry name" value="Gelsolin-like_dom"/>
</dbReference>
<dbReference type="SUPFAM" id="SSF55753">
    <property type="entry name" value="Actin depolymerizing proteins"/>
    <property type="match status" value="3"/>
</dbReference>
<feature type="domain" description="DUF7904" evidence="4">
    <location>
        <begin position="1277"/>
        <end position="1374"/>
    </location>
</feature>
<dbReference type="GO" id="GO:0051016">
    <property type="term" value="P:barbed-end actin filament capping"/>
    <property type="evidence" value="ECO:0007669"/>
    <property type="project" value="TreeGrafter"/>
</dbReference>
<feature type="region of interest" description="Disordered" evidence="1">
    <location>
        <begin position="22"/>
        <end position="681"/>
    </location>
</feature>